<reference evidence="1 2" key="1">
    <citation type="submission" date="2017-10" db="EMBL/GenBank/DDBJ databases">
        <title>Extensive intraspecific genome diversity in a model arbuscular mycorrhizal fungus.</title>
        <authorList>
            <person name="Chen E.C.H."/>
            <person name="Morin E."/>
            <person name="Baudet D."/>
            <person name="Noel J."/>
            <person name="Ndikumana S."/>
            <person name="Charron P."/>
            <person name="St-Onge C."/>
            <person name="Giorgi J."/>
            <person name="Grigoriev I.V."/>
            <person name="Roux C."/>
            <person name="Martin F.M."/>
            <person name="Corradi N."/>
        </authorList>
    </citation>
    <scope>NUCLEOTIDE SEQUENCE [LARGE SCALE GENOMIC DNA]</scope>
    <source>
        <strain evidence="1 2">A1</strain>
    </source>
</reference>
<evidence type="ECO:0000313" key="2">
    <source>
        <dbReference type="Proteomes" id="UP000232688"/>
    </source>
</evidence>
<dbReference type="Pfam" id="PF26128">
    <property type="entry name" value="Gad2"/>
    <property type="match status" value="1"/>
</dbReference>
<dbReference type="OrthoDB" id="539213at2759"/>
<protein>
    <submittedName>
        <fullName evidence="1">Uncharacterized protein</fullName>
    </submittedName>
</protein>
<dbReference type="VEuPathDB" id="FungiDB:RhiirA1_313805"/>
<organism evidence="1 2">
    <name type="scientific">Rhizophagus irregularis</name>
    <dbReference type="NCBI Taxonomy" id="588596"/>
    <lineage>
        <taxon>Eukaryota</taxon>
        <taxon>Fungi</taxon>
        <taxon>Fungi incertae sedis</taxon>
        <taxon>Mucoromycota</taxon>
        <taxon>Glomeromycotina</taxon>
        <taxon>Glomeromycetes</taxon>
        <taxon>Glomerales</taxon>
        <taxon>Glomeraceae</taxon>
        <taxon>Rhizophagus</taxon>
    </lineage>
</organism>
<dbReference type="PANTHER" id="PTHR43558:SF6">
    <property type="entry name" value="REDUCTASE, PUTATIVE (AFU_ORTHOLOGUE AFUA_3G10540)-RELATED"/>
    <property type="match status" value="1"/>
</dbReference>
<reference evidence="1 2" key="2">
    <citation type="submission" date="2017-10" db="EMBL/GenBank/DDBJ databases">
        <title>Genome analyses suggest a sexual origin of heterokaryosis in a supposedly ancient asexual fungus.</title>
        <authorList>
            <person name="Corradi N."/>
            <person name="Sedzielewska K."/>
            <person name="Noel J."/>
            <person name="Charron P."/>
            <person name="Farinelli L."/>
            <person name="Marton T."/>
            <person name="Kruger M."/>
            <person name="Pelin A."/>
            <person name="Brachmann A."/>
            <person name="Corradi N."/>
        </authorList>
    </citation>
    <scope>NUCLEOTIDE SEQUENCE [LARGE SCALE GENOMIC DNA]</scope>
    <source>
        <strain evidence="1 2">A1</strain>
    </source>
</reference>
<dbReference type="PANTHER" id="PTHR43558">
    <property type="entry name" value="REDUCTASE, PUTATIVE (AFU_ORTHOLOGUE AFUA_3G10540)-RELATED"/>
    <property type="match status" value="1"/>
</dbReference>
<name>A0A2I1EN96_9GLOM</name>
<dbReference type="InterPro" id="IPR053354">
    <property type="entry name" value="MGDG_epimerase"/>
</dbReference>
<dbReference type="Proteomes" id="UP000232688">
    <property type="component" value="Unassembled WGS sequence"/>
</dbReference>
<dbReference type="AlphaFoldDB" id="A0A2I1EN96"/>
<comment type="caution">
    <text evidence="1">The sequence shown here is derived from an EMBL/GenBank/DDBJ whole genome shotgun (WGS) entry which is preliminary data.</text>
</comment>
<accession>A0A2I1EN96</accession>
<dbReference type="VEuPathDB" id="FungiDB:FUN_011465"/>
<gene>
    <name evidence="1" type="ORF">RhiirA1_313805</name>
</gene>
<dbReference type="EMBL" id="LLXH01000122">
    <property type="protein sequence ID" value="PKC72506.1"/>
    <property type="molecule type" value="Genomic_DNA"/>
</dbReference>
<sequence>MPLPEEEILDQGDPAICLGGIETFQKNWNLFTESSLSGLDWSNVFAAAVCNSIPWAVACFRSKHCVTILSQYPYRHIQIILRLYNSPSEILTGFDVDCCCVGFDGKNVWALPRAHQAIIKQCNTVYLTRRSPSYEMRLVKYAERGFEIKVPSLDRSRIDPTIYEKSFEKLNGLARLLVLERLNTPYERFEYIEKKRERNCRPKHPNSGKYVSRRPRRRSNMKLNKFENNDYETVTLPYGPKYDAKRIMKLLYTKDMVLNSKWYEKNKER</sequence>
<evidence type="ECO:0000313" key="1">
    <source>
        <dbReference type="EMBL" id="PKC72506.1"/>
    </source>
</evidence>
<feature type="non-terminal residue" evidence="1">
    <location>
        <position position="269"/>
    </location>
</feature>
<proteinExistence type="predicted"/>